<dbReference type="SUPFAM" id="SSF52016">
    <property type="entry name" value="LeuD/IlvD-like"/>
    <property type="match status" value="1"/>
</dbReference>
<reference evidence="5" key="1">
    <citation type="submission" date="2016-01" db="EMBL/GenBank/DDBJ databases">
        <authorList>
            <person name="Peeters C."/>
        </authorList>
    </citation>
    <scope>NUCLEOTIDE SEQUENCE [LARGE SCALE GENOMIC DNA]</scope>
    <source>
        <strain evidence="5">LMG 22937</strain>
    </source>
</reference>
<evidence type="ECO:0000256" key="1">
    <source>
        <dbReference type="ARBA" id="ARBA00022723"/>
    </source>
</evidence>
<proteinExistence type="predicted"/>
<dbReference type="AlphaFoldDB" id="A0A158J6M4"/>
<evidence type="ECO:0000313" key="5">
    <source>
        <dbReference type="EMBL" id="SAL63989.1"/>
    </source>
</evidence>
<protein>
    <submittedName>
        <fullName evidence="5">Dihydroxy-acid dehydratase</fullName>
    </submittedName>
</protein>
<evidence type="ECO:0000256" key="2">
    <source>
        <dbReference type="ARBA" id="ARBA00023004"/>
    </source>
</evidence>
<dbReference type="InterPro" id="IPR042096">
    <property type="entry name" value="Dihydro-acid_dehy_C"/>
</dbReference>
<dbReference type="InterPro" id="IPR056740">
    <property type="entry name" value="ILV_EDD_C"/>
</dbReference>
<dbReference type="PANTHER" id="PTHR43183:SF2">
    <property type="entry name" value="DIHYDROXY-ACID DEHYDRATASE"/>
    <property type="match status" value="1"/>
</dbReference>
<gene>
    <name evidence="5" type="ORF">AWB67_03364</name>
</gene>
<dbReference type="Gene3D" id="3.50.30.80">
    <property type="entry name" value="IlvD/EDD C-terminal domain-like"/>
    <property type="match status" value="1"/>
</dbReference>
<dbReference type="GO" id="GO:0046872">
    <property type="term" value="F:metal ion binding"/>
    <property type="evidence" value="ECO:0007669"/>
    <property type="project" value="UniProtKB-KW"/>
</dbReference>
<keyword evidence="1" id="KW-0479">Metal-binding</keyword>
<sequence length="91" mass="9947">MLHVSPEAAAGGPLAFVQTGDMIELDVDARRLHLEVTDEELARRRAAWQPPTPPARGYYKLYVEHVLQADQGADLDFLVGSSGAPVPRDSH</sequence>
<feature type="domain" description="Dihydroxy-acid/6-phosphogluconate dehydratase C-terminal" evidence="4">
    <location>
        <begin position="2"/>
        <end position="73"/>
    </location>
</feature>
<evidence type="ECO:0000256" key="3">
    <source>
        <dbReference type="ARBA" id="ARBA00023014"/>
    </source>
</evidence>
<evidence type="ECO:0000313" key="6">
    <source>
        <dbReference type="Proteomes" id="UP000054925"/>
    </source>
</evidence>
<evidence type="ECO:0000259" key="4">
    <source>
        <dbReference type="Pfam" id="PF24877"/>
    </source>
</evidence>
<dbReference type="Pfam" id="PF24877">
    <property type="entry name" value="ILV_EDD_C"/>
    <property type="match status" value="1"/>
</dbReference>
<dbReference type="EMBL" id="FCOL02000018">
    <property type="protein sequence ID" value="SAL63989.1"/>
    <property type="molecule type" value="Genomic_DNA"/>
</dbReference>
<name>A0A158J6M4_9BURK</name>
<dbReference type="PANTHER" id="PTHR43183">
    <property type="entry name" value="HYPOTHETICAL DIHYDROXYACID DEHYDRATASE (EUROFUNG)-RELATED"/>
    <property type="match status" value="1"/>
</dbReference>
<comment type="caution">
    <text evidence="5">The sequence shown here is derived from an EMBL/GenBank/DDBJ whole genome shotgun (WGS) entry which is preliminary data.</text>
</comment>
<dbReference type="InterPro" id="IPR052352">
    <property type="entry name" value="Sugar_Degrad_Dehydratases"/>
</dbReference>
<keyword evidence="6" id="KW-1185">Reference proteome</keyword>
<keyword evidence="3" id="KW-0411">Iron-sulfur</keyword>
<accession>A0A158J6M4</accession>
<dbReference type="GO" id="GO:0051536">
    <property type="term" value="F:iron-sulfur cluster binding"/>
    <property type="evidence" value="ECO:0007669"/>
    <property type="project" value="UniProtKB-KW"/>
</dbReference>
<organism evidence="5 6">
    <name type="scientific">Caballeronia terrestris</name>
    <dbReference type="NCBI Taxonomy" id="1226301"/>
    <lineage>
        <taxon>Bacteria</taxon>
        <taxon>Pseudomonadati</taxon>
        <taxon>Pseudomonadota</taxon>
        <taxon>Betaproteobacteria</taxon>
        <taxon>Burkholderiales</taxon>
        <taxon>Burkholderiaceae</taxon>
        <taxon>Caballeronia</taxon>
    </lineage>
</organism>
<keyword evidence="2" id="KW-0408">Iron</keyword>
<dbReference type="Proteomes" id="UP000054925">
    <property type="component" value="Unassembled WGS sequence"/>
</dbReference>